<reference evidence="2 3" key="1">
    <citation type="journal article" date="2008" name="Nature">
        <title>The genome of Laccaria bicolor provides insights into mycorrhizal symbiosis.</title>
        <authorList>
            <person name="Martin F."/>
            <person name="Aerts A."/>
            <person name="Ahren D."/>
            <person name="Brun A."/>
            <person name="Danchin E.G.J."/>
            <person name="Duchaussoy F."/>
            <person name="Gibon J."/>
            <person name="Kohler A."/>
            <person name="Lindquist E."/>
            <person name="Pereda V."/>
            <person name="Salamov A."/>
            <person name="Shapiro H.J."/>
            <person name="Wuyts J."/>
            <person name="Blaudez D."/>
            <person name="Buee M."/>
            <person name="Brokstein P."/>
            <person name="Canbaeck B."/>
            <person name="Cohen D."/>
            <person name="Courty P.E."/>
            <person name="Coutinho P.M."/>
            <person name="Delaruelle C."/>
            <person name="Detter J.C."/>
            <person name="Deveau A."/>
            <person name="DiFazio S."/>
            <person name="Duplessis S."/>
            <person name="Fraissinet-Tachet L."/>
            <person name="Lucic E."/>
            <person name="Frey-Klett P."/>
            <person name="Fourrey C."/>
            <person name="Feussner I."/>
            <person name="Gay G."/>
            <person name="Grimwood J."/>
            <person name="Hoegger P.J."/>
            <person name="Jain P."/>
            <person name="Kilaru S."/>
            <person name="Labbe J."/>
            <person name="Lin Y.C."/>
            <person name="Legue V."/>
            <person name="Le Tacon F."/>
            <person name="Marmeisse R."/>
            <person name="Melayah D."/>
            <person name="Montanini B."/>
            <person name="Muratet M."/>
            <person name="Nehls U."/>
            <person name="Niculita-Hirzel H."/>
            <person name="Oudot-Le Secq M.P."/>
            <person name="Peter M."/>
            <person name="Quesneville H."/>
            <person name="Rajashekar B."/>
            <person name="Reich M."/>
            <person name="Rouhier N."/>
            <person name="Schmutz J."/>
            <person name="Yin T."/>
            <person name="Chalot M."/>
            <person name="Henrissat B."/>
            <person name="Kuees U."/>
            <person name="Lucas S."/>
            <person name="Van de Peer Y."/>
            <person name="Podila G.K."/>
            <person name="Polle A."/>
            <person name="Pukkila P.J."/>
            <person name="Richardson P.M."/>
            <person name="Rouze P."/>
            <person name="Sanders I.R."/>
            <person name="Stajich J.E."/>
            <person name="Tunlid A."/>
            <person name="Tuskan G."/>
            <person name="Grigoriev I.V."/>
        </authorList>
    </citation>
    <scope>NUCLEOTIDE SEQUENCE [LARGE SCALE GENOMIC DNA]</scope>
    <source>
        <strain evidence="3">S238N-H82 / ATCC MYA-4686</strain>
    </source>
</reference>
<organism evidence="3">
    <name type="scientific">Laccaria bicolor (strain S238N-H82 / ATCC MYA-4686)</name>
    <name type="common">Bicoloured deceiver</name>
    <name type="synonym">Laccaria laccata var. bicolor</name>
    <dbReference type="NCBI Taxonomy" id="486041"/>
    <lineage>
        <taxon>Eukaryota</taxon>
        <taxon>Fungi</taxon>
        <taxon>Dikarya</taxon>
        <taxon>Basidiomycota</taxon>
        <taxon>Agaricomycotina</taxon>
        <taxon>Agaricomycetes</taxon>
        <taxon>Agaricomycetidae</taxon>
        <taxon>Agaricales</taxon>
        <taxon>Agaricineae</taxon>
        <taxon>Hydnangiaceae</taxon>
        <taxon>Laccaria</taxon>
    </lineage>
</organism>
<dbReference type="KEGG" id="lbc:LACBIDRAFT_301607"/>
<dbReference type="HOGENOM" id="CLU_1563120_0_0_1"/>
<evidence type="ECO:0000313" key="2">
    <source>
        <dbReference type="EMBL" id="EDR16016.1"/>
    </source>
</evidence>
<feature type="transmembrane region" description="Helical" evidence="1">
    <location>
        <begin position="65"/>
        <end position="85"/>
    </location>
</feature>
<gene>
    <name evidence="2" type="ORF">LACBIDRAFT_301607</name>
</gene>
<dbReference type="RefSeq" id="XP_001874224.1">
    <property type="nucleotide sequence ID" value="XM_001874189.1"/>
</dbReference>
<dbReference type="AlphaFoldDB" id="B0CNW8"/>
<name>B0CNW8_LACBS</name>
<evidence type="ECO:0000256" key="1">
    <source>
        <dbReference type="SAM" id="Phobius"/>
    </source>
</evidence>
<dbReference type="GeneID" id="6069883"/>
<protein>
    <submittedName>
        <fullName evidence="2">Predicted protein</fullName>
    </submittedName>
</protein>
<keyword evidence="3" id="KW-1185">Reference proteome</keyword>
<keyword evidence="1" id="KW-1133">Transmembrane helix</keyword>
<feature type="transmembrane region" description="Helical" evidence="1">
    <location>
        <begin position="91"/>
        <end position="116"/>
    </location>
</feature>
<dbReference type="Proteomes" id="UP000001194">
    <property type="component" value="Unassembled WGS sequence"/>
</dbReference>
<dbReference type="InParanoid" id="B0CNW8"/>
<proteinExistence type="predicted"/>
<evidence type="ECO:0000313" key="3">
    <source>
        <dbReference type="Proteomes" id="UP000001194"/>
    </source>
</evidence>
<accession>B0CNW8</accession>
<sequence>MWPLAKLYPPPIGPSSQATSSPLSQKVSNASVHEHHQQSIALSEYLAQTIHIFHSSLIHNFYASLYIKTSSCIYIISFGFFSFLYSQPHFIDHFILLLSCTPFISIASIPILTLIVKLSSSIIISLLIRCGLFELTPCNQPVLYRLSDVVIFLPHCLLHTTLSCCRISLVT</sequence>
<dbReference type="EMBL" id="DS547091">
    <property type="protein sequence ID" value="EDR16016.1"/>
    <property type="molecule type" value="Genomic_DNA"/>
</dbReference>
<keyword evidence="1" id="KW-0472">Membrane</keyword>
<keyword evidence="1" id="KW-0812">Transmembrane</keyword>